<accession>A0AAV3M4W2</accession>
<comment type="caution">
    <text evidence="1">The sequence shown here is derived from an EMBL/GenBank/DDBJ whole genome shotgun (WGS) entry which is preliminary data.</text>
</comment>
<organism evidence="1 2">
    <name type="scientific">Providencia alcalifaciens 205/92</name>
    <dbReference type="NCBI Taxonomy" id="1256988"/>
    <lineage>
        <taxon>Bacteria</taxon>
        <taxon>Pseudomonadati</taxon>
        <taxon>Pseudomonadota</taxon>
        <taxon>Gammaproteobacteria</taxon>
        <taxon>Enterobacterales</taxon>
        <taxon>Morganellaceae</taxon>
        <taxon>Providencia</taxon>
    </lineage>
</organism>
<dbReference type="EMBL" id="JALD01000050">
    <property type="protein sequence ID" value="EUD10574.1"/>
    <property type="molecule type" value="Genomic_DNA"/>
</dbReference>
<evidence type="ECO:0000313" key="1">
    <source>
        <dbReference type="EMBL" id="EUD10574.1"/>
    </source>
</evidence>
<dbReference type="AlphaFoldDB" id="A0AAV3M4W2"/>
<name>A0AAV3M4W2_9GAMM</name>
<protein>
    <submittedName>
        <fullName evidence="1">Uncharacterized protein</fullName>
    </submittedName>
</protein>
<gene>
    <name evidence="1" type="ORF">HMPREF1563_2234</name>
</gene>
<dbReference type="Proteomes" id="UP000022311">
    <property type="component" value="Unassembled WGS sequence"/>
</dbReference>
<evidence type="ECO:0000313" key="2">
    <source>
        <dbReference type="Proteomes" id="UP000022311"/>
    </source>
</evidence>
<proteinExistence type="predicted"/>
<sequence length="84" mass="9940">MFVLGFKGGHHSPIFVDNLANKHRYQRSQFSRFIVLSTSFPTGKPFRNNLLFYSEGQHAACPPYHWYAKNKIKIKEGRYESKRY</sequence>
<reference evidence="1 2" key="1">
    <citation type="submission" date="2014-01" db="EMBL/GenBank/DDBJ databases">
        <authorList>
            <person name="Durkin A.S."/>
            <person name="McCorrison J."/>
            <person name="Torralba M."/>
            <person name="Gillis M."/>
            <person name="Haft D.H."/>
            <person name="Methe B."/>
            <person name="Sutton G."/>
            <person name="Nelson K.E."/>
        </authorList>
    </citation>
    <scope>NUCLEOTIDE SEQUENCE [LARGE SCALE GENOMIC DNA]</scope>
    <source>
        <strain evidence="1 2">205/92</strain>
    </source>
</reference>